<dbReference type="Gene3D" id="3.30.230.10">
    <property type="match status" value="1"/>
</dbReference>
<dbReference type="NCBIfam" id="TIGR00188">
    <property type="entry name" value="rnpA"/>
    <property type="match status" value="1"/>
</dbReference>
<name>A0A6J7DB26_9ZZZZ</name>
<gene>
    <name evidence="6" type="ORF">UFOPK2886_00445</name>
    <name evidence="7" type="ORF">UFOPK3295_00761</name>
    <name evidence="8" type="ORF">UFOPK3797_00607</name>
</gene>
<dbReference type="SUPFAM" id="SSF54211">
    <property type="entry name" value="Ribosomal protein S5 domain 2-like"/>
    <property type="match status" value="1"/>
</dbReference>
<evidence type="ECO:0000313" key="7">
    <source>
        <dbReference type="EMBL" id="CAB4867686.1"/>
    </source>
</evidence>
<dbReference type="EMBL" id="CAFBLG010000071">
    <property type="protein sequence ID" value="CAB4867686.1"/>
    <property type="molecule type" value="Genomic_DNA"/>
</dbReference>
<dbReference type="Pfam" id="PF00825">
    <property type="entry name" value="Ribonuclease_P"/>
    <property type="match status" value="1"/>
</dbReference>
<organism evidence="7">
    <name type="scientific">freshwater metagenome</name>
    <dbReference type="NCBI Taxonomy" id="449393"/>
    <lineage>
        <taxon>unclassified sequences</taxon>
        <taxon>metagenomes</taxon>
        <taxon>ecological metagenomes</taxon>
    </lineage>
</organism>
<dbReference type="AlphaFoldDB" id="A0A6J7DB26"/>
<dbReference type="GO" id="GO:0004526">
    <property type="term" value="F:ribonuclease P activity"/>
    <property type="evidence" value="ECO:0007669"/>
    <property type="project" value="InterPro"/>
</dbReference>
<dbReference type="InterPro" id="IPR000100">
    <property type="entry name" value="RNase_P"/>
</dbReference>
<evidence type="ECO:0000256" key="2">
    <source>
        <dbReference type="ARBA" id="ARBA00022722"/>
    </source>
</evidence>
<evidence type="ECO:0000313" key="6">
    <source>
        <dbReference type="EMBL" id="CAB4765606.1"/>
    </source>
</evidence>
<dbReference type="GO" id="GO:0000049">
    <property type="term" value="F:tRNA binding"/>
    <property type="evidence" value="ECO:0007669"/>
    <property type="project" value="InterPro"/>
</dbReference>
<evidence type="ECO:0000256" key="1">
    <source>
        <dbReference type="ARBA" id="ARBA00022694"/>
    </source>
</evidence>
<proteinExistence type="inferred from homology"/>
<keyword evidence="1" id="KW-0819">tRNA processing</keyword>
<keyword evidence="5" id="KW-0694">RNA-binding</keyword>
<dbReference type="PANTHER" id="PTHR33992:SF1">
    <property type="entry name" value="RIBONUCLEASE P PROTEIN COMPONENT"/>
    <property type="match status" value="1"/>
</dbReference>
<keyword evidence="3" id="KW-0255">Endonuclease</keyword>
<dbReference type="HAMAP" id="MF_00227">
    <property type="entry name" value="RNase_P"/>
    <property type="match status" value="1"/>
</dbReference>
<evidence type="ECO:0000256" key="4">
    <source>
        <dbReference type="ARBA" id="ARBA00022801"/>
    </source>
</evidence>
<dbReference type="GO" id="GO:0042781">
    <property type="term" value="F:3'-tRNA processing endoribonuclease activity"/>
    <property type="evidence" value="ECO:0007669"/>
    <property type="project" value="TreeGrafter"/>
</dbReference>
<keyword evidence="4" id="KW-0378">Hydrolase</keyword>
<accession>A0A6J7DB26</accession>
<keyword evidence="2" id="KW-0540">Nuclease</keyword>
<evidence type="ECO:0000313" key="8">
    <source>
        <dbReference type="EMBL" id="CAB4952614.1"/>
    </source>
</evidence>
<dbReference type="InterPro" id="IPR014721">
    <property type="entry name" value="Ribsml_uS5_D2-typ_fold_subgr"/>
</dbReference>
<evidence type="ECO:0000256" key="3">
    <source>
        <dbReference type="ARBA" id="ARBA00022759"/>
    </source>
</evidence>
<dbReference type="GO" id="GO:0030677">
    <property type="term" value="C:ribonuclease P complex"/>
    <property type="evidence" value="ECO:0007669"/>
    <property type="project" value="TreeGrafter"/>
</dbReference>
<protein>
    <submittedName>
        <fullName evidence="7">Unannotated protein</fullName>
    </submittedName>
</protein>
<sequence length="115" mass="12981">MLPKNNRLRIGSDFNLVTKTGARFTGTNIVIYATINKSNQTQVGFIVNRSVGGSVTRHLVTRKLRHNFAKQLPKLTNDLMLVVRVLKPQNDYTNEVENLVEKINIKFAKTNKADA</sequence>
<dbReference type="EMBL" id="CAFBNN010000064">
    <property type="protein sequence ID" value="CAB4952614.1"/>
    <property type="molecule type" value="Genomic_DNA"/>
</dbReference>
<evidence type="ECO:0000256" key="5">
    <source>
        <dbReference type="ARBA" id="ARBA00022884"/>
    </source>
</evidence>
<dbReference type="PANTHER" id="PTHR33992">
    <property type="entry name" value="RIBONUCLEASE P PROTEIN COMPONENT"/>
    <property type="match status" value="1"/>
</dbReference>
<reference evidence="7" key="1">
    <citation type="submission" date="2020-05" db="EMBL/GenBank/DDBJ databases">
        <authorList>
            <person name="Chiriac C."/>
            <person name="Salcher M."/>
            <person name="Ghai R."/>
            <person name="Kavagutti S V."/>
        </authorList>
    </citation>
    <scope>NUCLEOTIDE SEQUENCE</scope>
</reference>
<dbReference type="InterPro" id="IPR020568">
    <property type="entry name" value="Ribosomal_Su5_D2-typ_SF"/>
</dbReference>
<dbReference type="EMBL" id="CAEZZO010000046">
    <property type="protein sequence ID" value="CAB4765606.1"/>
    <property type="molecule type" value="Genomic_DNA"/>
</dbReference>